<sequence length="67" mass="8104">MLIICYYFGQTSKKFHFFVWRSKAHGDPQRLLNVYKKKATKIVKTINDYQFSLLTFLSFKPFNFFNP</sequence>
<gene>
    <name evidence="1" type="ORF">COT42_07335</name>
</gene>
<protein>
    <submittedName>
        <fullName evidence="1">Uncharacterized protein</fullName>
    </submittedName>
</protein>
<dbReference type="EMBL" id="PEYM01000122">
    <property type="protein sequence ID" value="PIS28676.1"/>
    <property type="molecule type" value="Genomic_DNA"/>
</dbReference>
<evidence type="ECO:0000313" key="1">
    <source>
        <dbReference type="EMBL" id="PIS28676.1"/>
    </source>
</evidence>
<accession>A0A2H0XUQ8</accession>
<name>A0A2H0XUQ8_UNCSA</name>
<reference evidence="1 2" key="1">
    <citation type="submission" date="2017-09" db="EMBL/GenBank/DDBJ databases">
        <title>Depth-based differentiation of microbial function through sediment-hosted aquifers and enrichment of novel symbionts in the deep terrestrial subsurface.</title>
        <authorList>
            <person name="Probst A.J."/>
            <person name="Ladd B."/>
            <person name="Jarett J.K."/>
            <person name="Geller-Mcgrath D.E."/>
            <person name="Sieber C.M."/>
            <person name="Emerson J.B."/>
            <person name="Anantharaman K."/>
            <person name="Thomas B.C."/>
            <person name="Malmstrom R."/>
            <person name="Stieglmeier M."/>
            <person name="Klingl A."/>
            <person name="Woyke T."/>
            <person name="Ryan C.M."/>
            <person name="Banfield J.F."/>
        </authorList>
    </citation>
    <scope>NUCLEOTIDE SEQUENCE [LARGE SCALE GENOMIC DNA]</scope>
    <source>
        <strain evidence="1">CG08_land_8_20_14_0_20_45_16</strain>
    </source>
</reference>
<organism evidence="1 2">
    <name type="scientific">Candidatus Saganbacteria bacterium CG08_land_8_20_14_0_20_45_16</name>
    <dbReference type="NCBI Taxonomy" id="2014293"/>
    <lineage>
        <taxon>Bacteria</taxon>
        <taxon>Bacillati</taxon>
        <taxon>Saganbacteria</taxon>
    </lineage>
</organism>
<comment type="caution">
    <text evidence="1">The sequence shown here is derived from an EMBL/GenBank/DDBJ whole genome shotgun (WGS) entry which is preliminary data.</text>
</comment>
<proteinExistence type="predicted"/>
<dbReference type="AlphaFoldDB" id="A0A2H0XUQ8"/>
<dbReference type="Proteomes" id="UP000231343">
    <property type="component" value="Unassembled WGS sequence"/>
</dbReference>
<evidence type="ECO:0000313" key="2">
    <source>
        <dbReference type="Proteomes" id="UP000231343"/>
    </source>
</evidence>